<dbReference type="AlphaFoldDB" id="A4S347"/>
<dbReference type="HOGENOM" id="CLU_1477470_0_0_1"/>
<sequence>LRANIDALREELEESRWAREALETRVQEAEKIAAEARSKTIESALDPQNQLTNEQVAALRAEIEQVEYLKRLLARAEQMRNVARAETKQARDKHESDLEIVRKEVAVMDAEMENLRRRVKKDKAKIEAMERTTIEAADEFATLYSRQENTRRLLGACIVAILALVVRLGLSGQTFMMKNMYQY</sequence>
<evidence type="ECO:0000313" key="3">
    <source>
        <dbReference type="EMBL" id="ABO97944.1"/>
    </source>
</evidence>
<keyword evidence="2" id="KW-1133">Transmembrane helix</keyword>
<evidence type="ECO:0000256" key="1">
    <source>
        <dbReference type="SAM" id="Coils"/>
    </source>
</evidence>
<keyword evidence="2" id="KW-0472">Membrane</keyword>
<dbReference type="EMBL" id="CP000589">
    <property type="protein sequence ID" value="ABO97944.1"/>
    <property type="molecule type" value="Genomic_DNA"/>
</dbReference>
<keyword evidence="1" id="KW-0175">Coiled coil</keyword>
<feature type="non-terminal residue" evidence="3">
    <location>
        <position position="1"/>
    </location>
</feature>
<organism evidence="3 4">
    <name type="scientific">Ostreococcus lucimarinus (strain CCE9901)</name>
    <dbReference type="NCBI Taxonomy" id="436017"/>
    <lineage>
        <taxon>Eukaryota</taxon>
        <taxon>Viridiplantae</taxon>
        <taxon>Chlorophyta</taxon>
        <taxon>Mamiellophyceae</taxon>
        <taxon>Mamiellales</taxon>
        <taxon>Bathycoccaceae</taxon>
        <taxon>Ostreococcus</taxon>
    </lineage>
</organism>
<dbReference type="RefSeq" id="XP_001419651.1">
    <property type="nucleotide sequence ID" value="XM_001419614.1"/>
</dbReference>
<keyword evidence="2" id="KW-0812">Transmembrane</keyword>
<feature type="transmembrane region" description="Helical" evidence="2">
    <location>
        <begin position="153"/>
        <end position="170"/>
    </location>
</feature>
<keyword evidence="4" id="KW-1185">Reference proteome</keyword>
<dbReference type="OMA" id="SERWMRE"/>
<name>A4S347_OSTLU</name>
<feature type="coiled-coil region" evidence="1">
    <location>
        <begin position="5"/>
        <end position="132"/>
    </location>
</feature>
<dbReference type="OrthoDB" id="10490170at2759"/>
<dbReference type="KEGG" id="olu:OSTLU_93295"/>
<reference evidence="3 4" key="1">
    <citation type="journal article" date="2007" name="Proc. Natl. Acad. Sci. U.S.A.">
        <title>The tiny eukaryote Ostreococcus provides genomic insights into the paradox of plankton speciation.</title>
        <authorList>
            <person name="Palenik B."/>
            <person name="Grimwood J."/>
            <person name="Aerts A."/>
            <person name="Rouze P."/>
            <person name="Salamov A."/>
            <person name="Putnam N."/>
            <person name="Dupont C."/>
            <person name="Jorgensen R."/>
            <person name="Derelle E."/>
            <person name="Rombauts S."/>
            <person name="Zhou K."/>
            <person name="Otillar R."/>
            <person name="Merchant S.S."/>
            <person name="Podell S."/>
            <person name="Gaasterland T."/>
            <person name="Napoli C."/>
            <person name="Gendler K."/>
            <person name="Manuell A."/>
            <person name="Tai V."/>
            <person name="Vallon O."/>
            <person name="Piganeau G."/>
            <person name="Jancek S."/>
            <person name="Heijde M."/>
            <person name="Jabbari K."/>
            <person name="Bowler C."/>
            <person name="Lohr M."/>
            <person name="Robbens S."/>
            <person name="Werner G."/>
            <person name="Dubchak I."/>
            <person name="Pazour G.J."/>
            <person name="Ren Q."/>
            <person name="Paulsen I."/>
            <person name="Delwiche C."/>
            <person name="Schmutz J."/>
            <person name="Rokhsar D."/>
            <person name="Van de Peer Y."/>
            <person name="Moreau H."/>
            <person name="Grigoriev I.V."/>
        </authorList>
    </citation>
    <scope>NUCLEOTIDE SEQUENCE [LARGE SCALE GENOMIC DNA]</scope>
    <source>
        <strain evidence="3 4">CCE9901</strain>
    </source>
</reference>
<dbReference type="Proteomes" id="UP000001568">
    <property type="component" value="Chromosome 9"/>
</dbReference>
<dbReference type="GeneID" id="5003860"/>
<evidence type="ECO:0000256" key="2">
    <source>
        <dbReference type="SAM" id="Phobius"/>
    </source>
</evidence>
<accession>A4S347</accession>
<dbReference type="STRING" id="436017.A4S347"/>
<protein>
    <submittedName>
        <fullName evidence="3">Uncharacterized protein</fullName>
    </submittedName>
</protein>
<gene>
    <name evidence="3" type="ORF">OSTLU_93295</name>
</gene>
<evidence type="ECO:0000313" key="4">
    <source>
        <dbReference type="Proteomes" id="UP000001568"/>
    </source>
</evidence>
<proteinExistence type="predicted"/>